<dbReference type="EMBL" id="CADCVT010000066">
    <property type="protein sequence ID" value="CAA9480806.1"/>
    <property type="molecule type" value="Genomic_DNA"/>
</dbReference>
<dbReference type="InterPro" id="IPR001647">
    <property type="entry name" value="HTH_TetR"/>
</dbReference>
<sequence>MSKRQRLSAPERRELIELAAIGVFAERGFRGASMDEIAKRSGVSVPVVYDHFASKLDLYRRLLERSRNALLEMWGAHLFGDDPAEERIPRAIDAWARFVEDNRDAARMYFREAAGDAEADAVHKEIREQARVALGVLLGRLVDEPRDQEQLEMSGEVIRAGLVGLAIWWHEHPHVPREEIVRTALDVLWSGYLREAT</sequence>
<dbReference type="SUPFAM" id="SSF48498">
    <property type="entry name" value="Tetracyclin repressor-like, C-terminal domain"/>
    <property type="match status" value="1"/>
</dbReference>
<accession>A0A6J4RWQ6</accession>
<dbReference type="GO" id="GO:0000976">
    <property type="term" value="F:transcription cis-regulatory region binding"/>
    <property type="evidence" value="ECO:0007669"/>
    <property type="project" value="TreeGrafter"/>
</dbReference>
<dbReference type="InterPro" id="IPR009057">
    <property type="entry name" value="Homeodomain-like_sf"/>
</dbReference>
<dbReference type="PANTHER" id="PTHR30055">
    <property type="entry name" value="HTH-TYPE TRANSCRIPTIONAL REGULATOR RUTR"/>
    <property type="match status" value="1"/>
</dbReference>
<gene>
    <name evidence="4" type="ORF">AVDCRST_MAG85-659</name>
</gene>
<dbReference type="GO" id="GO:0003700">
    <property type="term" value="F:DNA-binding transcription factor activity"/>
    <property type="evidence" value="ECO:0007669"/>
    <property type="project" value="TreeGrafter"/>
</dbReference>
<evidence type="ECO:0000313" key="4">
    <source>
        <dbReference type="EMBL" id="CAA9480806.1"/>
    </source>
</evidence>
<evidence type="ECO:0000256" key="2">
    <source>
        <dbReference type="PROSITE-ProRule" id="PRU00335"/>
    </source>
</evidence>
<reference evidence="4" key="1">
    <citation type="submission" date="2020-02" db="EMBL/GenBank/DDBJ databases">
        <authorList>
            <person name="Meier V. D."/>
        </authorList>
    </citation>
    <scope>NUCLEOTIDE SEQUENCE</scope>
    <source>
        <strain evidence="4">AVDCRST_MAG85</strain>
    </source>
</reference>
<protein>
    <recommendedName>
        <fullName evidence="3">HTH tetR-type domain-containing protein</fullName>
    </recommendedName>
</protein>
<keyword evidence="1 2" id="KW-0238">DNA-binding</keyword>
<dbReference type="InterPro" id="IPR036271">
    <property type="entry name" value="Tet_transcr_reg_TetR-rel_C_sf"/>
</dbReference>
<dbReference type="Pfam" id="PF00440">
    <property type="entry name" value="TetR_N"/>
    <property type="match status" value="1"/>
</dbReference>
<name>A0A6J4RWQ6_9ACTN</name>
<proteinExistence type="predicted"/>
<dbReference type="Gene3D" id="1.10.357.10">
    <property type="entry name" value="Tetracycline Repressor, domain 2"/>
    <property type="match status" value="1"/>
</dbReference>
<feature type="domain" description="HTH tetR-type" evidence="3">
    <location>
        <begin position="10"/>
        <end position="70"/>
    </location>
</feature>
<dbReference type="PROSITE" id="PS01081">
    <property type="entry name" value="HTH_TETR_1"/>
    <property type="match status" value="1"/>
</dbReference>
<organism evidence="4">
    <name type="scientific">uncultured Solirubrobacteraceae bacterium</name>
    <dbReference type="NCBI Taxonomy" id="1162706"/>
    <lineage>
        <taxon>Bacteria</taxon>
        <taxon>Bacillati</taxon>
        <taxon>Actinomycetota</taxon>
        <taxon>Thermoleophilia</taxon>
        <taxon>Solirubrobacterales</taxon>
        <taxon>Solirubrobacteraceae</taxon>
        <taxon>environmental samples</taxon>
    </lineage>
</organism>
<evidence type="ECO:0000259" key="3">
    <source>
        <dbReference type="PROSITE" id="PS50977"/>
    </source>
</evidence>
<feature type="DNA-binding region" description="H-T-H motif" evidence="2">
    <location>
        <begin position="33"/>
        <end position="52"/>
    </location>
</feature>
<dbReference type="PROSITE" id="PS50977">
    <property type="entry name" value="HTH_TETR_2"/>
    <property type="match status" value="1"/>
</dbReference>
<dbReference type="AlphaFoldDB" id="A0A6J4RWQ6"/>
<dbReference type="PRINTS" id="PR00455">
    <property type="entry name" value="HTHTETR"/>
</dbReference>
<dbReference type="PANTHER" id="PTHR30055:SF226">
    <property type="entry name" value="HTH-TYPE TRANSCRIPTIONAL REGULATOR PKSA"/>
    <property type="match status" value="1"/>
</dbReference>
<evidence type="ECO:0000256" key="1">
    <source>
        <dbReference type="ARBA" id="ARBA00023125"/>
    </source>
</evidence>
<dbReference type="InterPro" id="IPR023772">
    <property type="entry name" value="DNA-bd_HTH_TetR-type_CS"/>
</dbReference>
<dbReference type="SUPFAM" id="SSF46689">
    <property type="entry name" value="Homeodomain-like"/>
    <property type="match status" value="1"/>
</dbReference>
<dbReference type="InterPro" id="IPR050109">
    <property type="entry name" value="HTH-type_TetR-like_transc_reg"/>
</dbReference>